<evidence type="ECO:0000259" key="3">
    <source>
        <dbReference type="PROSITE" id="PS50075"/>
    </source>
</evidence>
<dbReference type="SMART" id="SM00823">
    <property type="entry name" value="PKS_PP"/>
    <property type="match status" value="1"/>
</dbReference>
<evidence type="ECO:0000313" key="5">
    <source>
        <dbReference type="Proteomes" id="UP001163152"/>
    </source>
</evidence>
<dbReference type="AlphaFoldDB" id="A0A9E9C7I4"/>
<dbReference type="InterPro" id="IPR009081">
    <property type="entry name" value="PP-bd_ACP"/>
</dbReference>
<dbReference type="InterPro" id="IPR036736">
    <property type="entry name" value="ACP-like_sf"/>
</dbReference>
<dbReference type="KEGG" id="tsin:OXH18_19135"/>
<gene>
    <name evidence="4" type="ORF">OXH18_19135</name>
</gene>
<evidence type="ECO:0000256" key="1">
    <source>
        <dbReference type="ARBA" id="ARBA00022450"/>
    </source>
</evidence>
<proteinExistence type="predicted"/>
<reference evidence="4" key="1">
    <citation type="submission" date="2022-12" db="EMBL/GenBank/DDBJ databases">
        <title>Polyphasic identification of a Novel Hot-Spring Cyanobacterium Ocullathermofonsia sinensis gen nov. sp. nov. and Genomic Insights on its Adaptations to the Thermal Habitat.</title>
        <authorList>
            <person name="Daroch M."/>
            <person name="Tang J."/>
            <person name="Jiang Y."/>
        </authorList>
    </citation>
    <scope>NUCLEOTIDE SEQUENCE</scope>
    <source>
        <strain evidence="4">PKUAC-SCTA174</strain>
    </source>
</reference>
<keyword evidence="1" id="KW-0596">Phosphopantetheine</keyword>
<dbReference type="PROSITE" id="PS50075">
    <property type="entry name" value="CARRIER"/>
    <property type="match status" value="1"/>
</dbReference>
<accession>A0A9E9C7I4</accession>
<organism evidence="4 5">
    <name type="scientific">Thermocoleostomius sinensis A174</name>
    <dbReference type="NCBI Taxonomy" id="2016057"/>
    <lineage>
        <taxon>Bacteria</taxon>
        <taxon>Bacillati</taxon>
        <taxon>Cyanobacteriota</taxon>
        <taxon>Cyanophyceae</taxon>
        <taxon>Oculatellales</taxon>
        <taxon>Oculatellaceae</taxon>
        <taxon>Thermocoleostomius</taxon>
    </lineage>
</organism>
<dbReference type="Gene3D" id="1.10.1200.10">
    <property type="entry name" value="ACP-like"/>
    <property type="match status" value="1"/>
</dbReference>
<sequence>MNPIAETLKGTIADIMEWDEPIDDQADLVSDLGMASIDFVELTVAIEKKFGVAVPIEVFSNATTVDSLARWIAEHTTTTAQVSVG</sequence>
<name>A0A9E9C7I4_9CYAN</name>
<keyword evidence="2" id="KW-0597">Phosphoprotein</keyword>
<dbReference type="EMBL" id="CP113797">
    <property type="protein sequence ID" value="WAL59268.1"/>
    <property type="molecule type" value="Genomic_DNA"/>
</dbReference>
<evidence type="ECO:0000313" key="4">
    <source>
        <dbReference type="EMBL" id="WAL59268.1"/>
    </source>
</evidence>
<dbReference type="SUPFAM" id="SSF47336">
    <property type="entry name" value="ACP-like"/>
    <property type="match status" value="1"/>
</dbReference>
<dbReference type="Pfam" id="PF00550">
    <property type="entry name" value="PP-binding"/>
    <property type="match status" value="1"/>
</dbReference>
<dbReference type="InterPro" id="IPR020806">
    <property type="entry name" value="PKS_PP-bd"/>
</dbReference>
<dbReference type="Proteomes" id="UP001163152">
    <property type="component" value="Chromosome"/>
</dbReference>
<evidence type="ECO:0000256" key="2">
    <source>
        <dbReference type="ARBA" id="ARBA00022553"/>
    </source>
</evidence>
<dbReference type="GO" id="GO:0031177">
    <property type="term" value="F:phosphopantetheine binding"/>
    <property type="evidence" value="ECO:0007669"/>
    <property type="project" value="InterPro"/>
</dbReference>
<feature type="domain" description="Carrier" evidence="3">
    <location>
        <begin position="1"/>
        <end position="76"/>
    </location>
</feature>
<protein>
    <submittedName>
        <fullName evidence="4">Acyl carrier protein</fullName>
    </submittedName>
</protein>
<keyword evidence="5" id="KW-1185">Reference proteome</keyword>
<dbReference type="RefSeq" id="WP_268609000.1">
    <property type="nucleotide sequence ID" value="NZ_CP113797.1"/>
</dbReference>